<gene>
    <name evidence="2" type="ORF">RirG_129100</name>
</gene>
<feature type="compositionally biased region" description="Basic residues" evidence="1">
    <location>
        <begin position="35"/>
        <end position="45"/>
    </location>
</feature>
<comment type="caution">
    <text evidence="2">The sequence shown here is derived from an EMBL/GenBank/DDBJ whole genome shotgun (WGS) entry which is preliminary data.</text>
</comment>
<sequence length="174" mass="20076">MVRKIKNTGNNVPEIVFSLVPPEEQGQNSSTQHSKNNKSHKKRKNREQEQNKRNNLPTIIITDLSDDVQDKGLTNSNSNLNKKFPKNIINIEDNEIISTNHDFVDFEHTFNENQNISNGSSNNFNIKQQKKGESIKNKNLLLNNSSSKNLKANQLWKFLKRKFLIKGYDLQSIN</sequence>
<dbReference type="AlphaFoldDB" id="A0A015JFK0"/>
<dbReference type="EMBL" id="JEMT01020309">
    <property type="protein sequence ID" value="EXX65880.1"/>
    <property type="molecule type" value="Genomic_DNA"/>
</dbReference>
<organism evidence="2 3">
    <name type="scientific">Rhizophagus irregularis (strain DAOM 197198w)</name>
    <name type="common">Glomus intraradices</name>
    <dbReference type="NCBI Taxonomy" id="1432141"/>
    <lineage>
        <taxon>Eukaryota</taxon>
        <taxon>Fungi</taxon>
        <taxon>Fungi incertae sedis</taxon>
        <taxon>Mucoromycota</taxon>
        <taxon>Glomeromycotina</taxon>
        <taxon>Glomeromycetes</taxon>
        <taxon>Glomerales</taxon>
        <taxon>Glomeraceae</taxon>
        <taxon>Rhizophagus</taxon>
    </lineage>
</organism>
<keyword evidence="3" id="KW-1185">Reference proteome</keyword>
<proteinExistence type="predicted"/>
<reference evidence="2 3" key="1">
    <citation type="submission" date="2014-02" db="EMBL/GenBank/DDBJ databases">
        <title>Single nucleus genome sequencing reveals high similarity among nuclei of an endomycorrhizal fungus.</title>
        <authorList>
            <person name="Lin K."/>
            <person name="Geurts R."/>
            <person name="Zhang Z."/>
            <person name="Limpens E."/>
            <person name="Saunders D.G."/>
            <person name="Mu D."/>
            <person name="Pang E."/>
            <person name="Cao H."/>
            <person name="Cha H."/>
            <person name="Lin T."/>
            <person name="Zhou Q."/>
            <person name="Shang Y."/>
            <person name="Li Y."/>
            <person name="Ivanov S."/>
            <person name="Sharma T."/>
            <person name="Velzen R.V."/>
            <person name="Ruijter N.D."/>
            <person name="Aanen D.K."/>
            <person name="Win J."/>
            <person name="Kamoun S."/>
            <person name="Bisseling T."/>
            <person name="Huang S."/>
        </authorList>
    </citation>
    <scope>NUCLEOTIDE SEQUENCE [LARGE SCALE GENOMIC DNA]</scope>
    <source>
        <strain evidence="3">DAOM197198w</strain>
    </source>
</reference>
<dbReference type="Proteomes" id="UP000022910">
    <property type="component" value="Unassembled WGS sequence"/>
</dbReference>
<accession>A0A015JFK0</accession>
<feature type="region of interest" description="Disordered" evidence="1">
    <location>
        <begin position="19"/>
        <end position="60"/>
    </location>
</feature>
<name>A0A015JFK0_RHIIW</name>
<evidence type="ECO:0000256" key="1">
    <source>
        <dbReference type="SAM" id="MobiDB-lite"/>
    </source>
</evidence>
<dbReference type="HOGENOM" id="CLU_1540910_0_0_1"/>
<dbReference type="OrthoDB" id="2423444at2759"/>
<protein>
    <submittedName>
        <fullName evidence="2">Uncharacterized protein</fullName>
    </submittedName>
</protein>
<evidence type="ECO:0000313" key="3">
    <source>
        <dbReference type="Proteomes" id="UP000022910"/>
    </source>
</evidence>
<evidence type="ECO:0000313" key="2">
    <source>
        <dbReference type="EMBL" id="EXX65880.1"/>
    </source>
</evidence>